<comment type="caution">
    <text evidence="2">The sequence shown here is derived from an EMBL/GenBank/DDBJ whole genome shotgun (WGS) entry which is preliminary data.</text>
</comment>
<dbReference type="SUPFAM" id="SSF53474">
    <property type="entry name" value="alpha/beta-Hydrolases"/>
    <property type="match status" value="1"/>
</dbReference>
<evidence type="ECO:0000256" key="1">
    <source>
        <dbReference type="SAM" id="Phobius"/>
    </source>
</evidence>
<protein>
    <recommendedName>
        <fullName evidence="4">Fungal lipase-like domain-containing protein</fullName>
    </recommendedName>
</protein>
<keyword evidence="1" id="KW-0812">Transmembrane</keyword>
<reference evidence="2" key="2">
    <citation type="submission" date="2020-08" db="EMBL/GenBank/DDBJ databases">
        <title>Plant Genome Project.</title>
        <authorList>
            <person name="Zhang R.-G."/>
        </authorList>
    </citation>
    <scope>NUCLEOTIDE SEQUENCE</scope>
    <source>
        <strain evidence="2">Huo1</strain>
        <tissue evidence="2">Leaf</tissue>
    </source>
</reference>
<proteinExistence type="predicted"/>
<sequence>MEEDRRRDRQDPDVLAPPWWHSFNFRLVQILVDNHDLSRYGAVFEFINYPYYNHEARETQQPPQYVIAFRGTVLKLGTLKEDLKLDFHLWLNDHKKSSRFHTGLETTTQMTRCGNVWLAGHSLGSSLALAIGREMAMGHGIHLETYLFNPPFITLPIGWIKSEKVKLGLRIISSAITASVAAVAGAGAGAWKMDHFTALSTWVPYLFINLSDPICAEYAGYFKHRGDMEAIGAGEIERVATENALGSILSSCEALHLLPSAYLSINGAPSLRESHRLRQWWRHDLELEYKHYLH</sequence>
<evidence type="ECO:0000313" key="2">
    <source>
        <dbReference type="EMBL" id="KAG6425648.1"/>
    </source>
</evidence>
<evidence type="ECO:0008006" key="4">
    <source>
        <dbReference type="Google" id="ProtNLM"/>
    </source>
</evidence>
<accession>A0A8X8Y4D8</accession>
<organism evidence="2">
    <name type="scientific">Salvia splendens</name>
    <name type="common">Scarlet sage</name>
    <dbReference type="NCBI Taxonomy" id="180675"/>
    <lineage>
        <taxon>Eukaryota</taxon>
        <taxon>Viridiplantae</taxon>
        <taxon>Streptophyta</taxon>
        <taxon>Embryophyta</taxon>
        <taxon>Tracheophyta</taxon>
        <taxon>Spermatophyta</taxon>
        <taxon>Magnoliopsida</taxon>
        <taxon>eudicotyledons</taxon>
        <taxon>Gunneridae</taxon>
        <taxon>Pentapetalae</taxon>
        <taxon>asterids</taxon>
        <taxon>lamiids</taxon>
        <taxon>Lamiales</taxon>
        <taxon>Lamiaceae</taxon>
        <taxon>Nepetoideae</taxon>
        <taxon>Mentheae</taxon>
        <taxon>Salviinae</taxon>
        <taxon>Salvia</taxon>
        <taxon>Salvia subgen. Calosphace</taxon>
        <taxon>core Calosphace</taxon>
    </lineage>
</organism>
<dbReference type="AlphaFoldDB" id="A0A8X8Y4D8"/>
<dbReference type="InterPro" id="IPR024499">
    <property type="entry name" value="Mbeg1-like"/>
</dbReference>
<dbReference type="PANTHER" id="PTHR31479">
    <property type="entry name" value="ALPHA/BETA-HYDROLASES SUPERFAMILY PROTEIN"/>
    <property type="match status" value="1"/>
</dbReference>
<dbReference type="Pfam" id="PF11187">
    <property type="entry name" value="Mbeg1-like"/>
    <property type="match status" value="1"/>
</dbReference>
<dbReference type="PANTHER" id="PTHR31479:SF4">
    <property type="entry name" value="FUNGAL LIPASE-LIKE DOMAIN-CONTAINING PROTEIN"/>
    <property type="match status" value="1"/>
</dbReference>
<dbReference type="EMBL" id="PNBA02000005">
    <property type="protein sequence ID" value="KAG6425648.1"/>
    <property type="molecule type" value="Genomic_DNA"/>
</dbReference>
<keyword evidence="3" id="KW-1185">Reference proteome</keyword>
<feature type="transmembrane region" description="Helical" evidence="1">
    <location>
        <begin position="167"/>
        <end position="191"/>
    </location>
</feature>
<evidence type="ECO:0000313" key="3">
    <source>
        <dbReference type="Proteomes" id="UP000298416"/>
    </source>
</evidence>
<gene>
    <name evidence="2" type="ORF">SASPL_116093</name>
</gene>
<name>A0A8X8Y4D8_SALSN</name>
<keyword evidence="1" id="KW-0472">Membrane</keyword>
<dbReference type="Proteomes" id="UP000298416">
    <property type="component" value="Unassembled WGS sequence"/>
</dbReference>
<reference evidence="2" key="1">
    <citation type="submission" date="2018-01" db="EMBL/GenBank/DDBJ databases">
        <authorList>
            <person name="Mao J.F."/>
        </authorList>
    </citation>
    <scope>NUCLEOTIDE SEQUENCE</scope>
    <source>
        <strain evidence="2">Huo1</strain>
        <tissue evidence="2">Leaf</tissue>
    </source>
</reference>
<keyword evidence="1" id="KW-1133">Transmembrane helix</keyword>
<dbReference type="InterPro" id="IPR029058">
    <property type="entry name" value="AB_hydrolase_fold"/>
</dbReference>